<dbReference type="EMBL" id="LJYW01000001">
    <property type="protein sequence ID" value="KPL52746.1"/>
    <property type="molecule type" value="Genomic_DNA"/>
</dbReference>
<keyword evidence="1" id="KW-1133">Transmembrane helix</keyword>
<name>A0A0P6W0Y9_9HYPH</name>
<keyword evidence="3" id="KW-1185">Reference proteome</keyword>
<dbReference type="Proteomes" id="UP000048984">
    <property type="component" value="Unassembled WGS sequence"/>
</dbReference>
<dbReference type="AlphaFoldDB" id="A0A0P6W0Y9"/>
<keyword evidence="1" id="KW-0472">Membrane</keyword>
<keyword evidence="1" id="KW-0812">Transmembrane</keyword>
<dbReference type="InterPro" id="IPR024399">
    <property type="entry name" value="DUF2628"/>
</dbReference>
<protein>
    <recommendedName>
        <fullName evidence="4">DUF2628 domain-containing protein</fullName>
    </recommendedName>
</protein>
<proteinExistence type="predicted"/>
<reference evidence="2 3" key="1">
    <citation type="submission" date="2015-09" db="EMBL/GenBank/DDBJ databases">
        <authorList>
            <person name="Jackson K.R."/>
            <person name="Lunt B.L."/>
            <person name="Fisher J.N.B."/>
            <person name="Gardner A.V."/>
            <person name="Bailey M.E."/>
            <person name="Deus L.M."/>
            <person name="Earl A.S."/>
            <person name="Gibby P.D."/>
            <person name="Hartmann K.A."/>
            <person name="Liu J.E."/>
            <person name="Manci A.M."/>
            <person name="Nielsen D.A."/>
            <person name="Solomon M.B."/>
            <person name="Breakwell D.P."/>
            <person name="Burnett S.H."/>
            <person name="Grose J.H."/>
        </authorList>
    </citation>
    <scope>NUCLEOTIDE SEQUENCE [LARGE SCALE GENOMIC DNA]</scope>
    <source>
        <strain evidence="2 3">16</strain>
    </source>
</reference>
<evidence type="ECO:0000313" key="2">
    <source>
        <dbReference type="EMBL" id="KPL52746.1"/>
    </source>
</evidence>
<reference evidence="2 3" key="2">
    <citation type="submission" date="2015-10" db="EMBL/GenBank/DDBJ databases">
        <title>Draft Genome Sequence of Prosthecomicrobium hirschii ATCC 27832.</title>
        <authorList>
            <person name="Daniel J."/>
            <person name="Givan S.A."/>
            <person name="Brun Y.V."/>
            <person name="Brown P.J."/>
        </authorList>
    </citation>
    <scope>NUCLEOTIDE SEQUENCE [LARGE SCALE GENOMIC DNA]</scope>
    <source>
        <strain evidence="2 3">16</strain>
    </source>
</reference>
<accession>A0A0P6W0Y9</accession>
<evidence type="ECO:0008006" key="4">
    <source>
        <dbReference type="Google" id="ProtNLM"/>
    </source>
</evidence>
<sequence length="178" mass="19469">MAIWTVHAPPDGDSRLDDAERAVFIRERISWMALLFGPLWILRHRLWRVLIGWLLAVAAIVTLGVQVNAIAGSVLFWLFWLWFAIVANDARRRTLERRGWDLVGLIHAGGHDEAERLYFNKVHEKAAPAWARVPEARAAGNVPAGPAPAGAADPAAARPVVPGGGALPPIVGFTETRP</sequence>
<comment type="caution">
    <text evidence="2">The sequence shown here is derived from an EMBL/GenBank/DDBJ whole genome shotgun (WGS) entry which is preliminary data.</text>
</comment>
<dbReference type="RefSeq" id="WP_054358909.1">
    <property type="nucleotide sequence ID" value="NZ_JAPCYQ010000001.1"/>
</dbReference>
<dbReference type="STRING" id="665126.ABB55_11410"/>
<evidence type="ECO:0000256" key="1">
    <source>
        <dbReference type="SAM" id="Phobius"/>
    </source>
</evidence>
<evidence type="ECO:0000313" key="3">
    <source>
        <dbReference type="Proteomes" id="UP000048984"/>
    </source>
</evidence>
<dbReference type="Pfam" id="PF10947">
    <property type="entry name" value="DUF2628"/>
    <property type="match status" value="1"/>
</dbReference>
<feature type="transmembrane region" description="Helical" evidence="1">
    <location>
        <begin position="46"/>
        <end position="63"/>
    </location>
</feature>
<organism evidence="2 3">
    <name type="scientific">Prosthecodimorpha hirschii</name>
    <dbReference type="NCBI Taxonomy" id="665126"/>
    <lineage>
        <taxon>Bacteria</taxon>
        <taxon>Pseudomonadati</taxon>
        <taxon>Pseudomonadota</taxon>
        <taxon>Alphaproteobacteria</taxon>
        <taxon>Hyphomicrobiales</taxon>
        <taxon>Ancalomicrobiaceae</taxon>
        <taxon>Prosthecodimorpha</taxon>
    </lineage>
</organism>
<gene>
    <name evidence="2" type="ORF">ABB55_11410</name>
</gene>
<feature type="transmembrane region" description="Helical" evidence="1">
    <location>
        <begin position="69"/>
        <end position="88"/>
    </location>
</feature>